<evidence type="ECO:0000313" key="2">
    <source>
        <dbReference type="EMBL" id="KAA6343962.1"/>
    </source>
</evidence>
<feature type="compositionally biased region" description="Basic and acidic residues" evidence="1">
    <location>
        <begin position="62"/>
        <end position="75"/>
    </location>
</feature>
<gene>
    <name evidence="2" type="ORF">EZS27_008396</name>
</gene>
<protein>
    <submittedName>
        <fullName evidence="2">Uncharacterized protein</fullName>
    </submittedName>
</protein>
<dbReference type="EMBL" id="SNRY01000243">
    <property type="protein sequence ID" value="KAA6343962.1"/>
    <property type="molecule type" value="Genomic_DNA"/>
</dbReference>
<name>A0A5J4SE15_9ZZZZ</name>
<reference evidence="2" key="1">
    <citation type="submission" date="2019-03" db="EMBL/GenBank/DDBJ databases">
        <title>Single cell metagenomics reveals metabolic interactions within the superorganism composed of flagellate Streblomastix strix and complex community of Bacteroidetes bacteria on its surface.</title>
        <authorList>
            <person name="Treitli S.C."/>
            <person name="Kolisko M."/>
            <person name="Husnik F."/>
            <person name="Keeling P."/>
            <person name="Hampl V."/>
        </authorList>
    </citation>
    <scope>NUCLEOTIDE SEQUENCE</scope>
    <source>
        <strain evidence="2">STM</strain>
    </source>
</reference>
<dbReference type="AlphaFoldDB" id="A0A5J4SE15"/>
<sequence length="83" mass="9859">MLDLDKLARMLDEALAKETPDSWNRKYNEYVRQNSENFLEDDALPMTDPECYETPIELEHAEYHAKTKNKPDVTKHNKYARTK</sequence>
<accession>A0A5J4SE15</accession>
<organism evidence="2">
    <name type="scientific">termite gut metagenome</name>
    <dbReference type="NCBI Taxonomy" id="433724"/>
    <lineage>
        <taxon>unclassified sequences</taxon>
        <taxon>metagenomes</taxon>
        <taxon>organismal metagenomes</taxon>
    </lineage>
</organism>
<comment type="caution">
    <text evidence="2">The sequence shown here is derived from an EMBL/GenBank/DDBJ whole genome shotgun (WGS) entry which is preliminary data.</text>
</comment>
<feature type="region of interest" description="Disordered" evidence="1">
    <location>
        <begin position="62"/>
        <end position="83"/>
    </location>
</feature>
<proteinExistence type="predicted"/>
<evidence type="ECO:0000256" key="1">
    <source>
        <dbReference type="SAM" id="MobiDB-lite"/>
    </source>
</evidence>